<keyword evidence="4" id="KW-0560">Oxidoreductase</keyword>
<dbReference type="EMBL" id="ML213615">
    <property type="protein sequence ID" value="TFK36294.1"/>
    <property type="molecule type" value="Genomic_DNA"/>
</dbReference>
<organism evidence="7 8">
    <name type="scientific">Crucibulum laeve</name>
    <dbReference type="NCBI Taxonomy" id="68775"/>
    <lineage>
        <taxon>Eukaryota</taxon>
        <taxon>Fungi</taxon>
        <taxon>Dikarya</taxon>
        <taxon>Basidiomycota</taxon>
        <taxon>Agaricomycotina</taxon>
        <taxon>Agaricomycetes</taxon>
        <taxon>Agaricomycetidae</taxon>
        <taxon>Agaricales</taxon>
        <taxon>Agaricineae</taxon>
        <taxon>Nidulariaceae</taxon>
        <taxon>Crucibulum</taxon>
    </lineage>
</organism>
<evidence type="ECO:0000256" key="4">
    <source>
        <dbReference type="ARBA" id="ARBA00023002"/>
    </source>
</evidence>
<dbReference type="InterPro" id="IPR002938">
    <property type="entry name" value="FAD-bd"/>
</dbReference>
<dbReference type="STRING" id="68775.A0A5C3LT22"/>
<dbReference type="GO" id="GO:0071949">
    <property type="term" value="F:FAD binding"/>
    <property type="evidence" value="ECO:0007669"/>
    <property type="project" value="InterPro"/>
</dbReference>
<evidence type="ECO:0000259" key="6">
    <source>
        <dbReference type="Pfam" id="PF07976"/>
    </source>
</evidence>
<dbReference type="InterPro" id="IPR050641">
    <property type="entry name" value="RIFMO-like"/>
</dbReference>
<dbReference type="PANTHER" id="PTHR43004:SF4">
    <property type="entry name" value="FAD-BINDING DOMAIN-CONTAINING PROTEIN"/>
    <property type="match status" value="1"/>
</dbReference>
<protein>
    <submittedName>
        <fullName evidence="7">FAD binding domain-containing protein</fullName>
    </submittedName>
</protein>
<keyword evidence="2" id="KW-0285">Flavoprotein</keyword>
<dbReference type="InterPro" id="IPR036249">
    <property type="entry name" value="Thioredoxin-like_sf"/>
</dbReference>
<dbReference type="OrthoDB" id="10016252at2759"/>
<evidence type="ECO:0000259" key="5">
    <source>
        <dbReference type="Pfam" id="PF01494"/>
    </source>
</evidence>
<evidence type="ECO:0000256" key="3">
    <source>
        <dbReference type="ARBA" id="ARBA00022827"/>
    </source>
</evidence>
<proteinExistence type="inferred from homology"/>
<keyword evidence="8" id="KW-1185">Reference proteome</keyword>
<evidence type="ECO:0000313" key="8">
    <source>
        <dbReference type="Proteomes" id="UP000308652"/>
    </source>
</evidence>
<dbReference type="GO" id="GO:0016709">
    <property type="term" value="F:oxidoreductase activity, acting on paired donors, with incorporation or reduction of molecular oxygen, NAD(P)H as one donor, and incorporation of one atom of oxygen"/>
    <property type="evidence" value="ECO:0007669"/>
    <property type="project" value="UniProtKB-ARBA"/>
</dbReference>
<evidence type="ECO:0000256" key="2">
    <source>
        <dbReference type="ARBA" id="ARBA00022630"/>
    </source>
</evidence>
<name>A0A5C3LT22_9AGAR</name>
<sequence>MGIKPLVIDTATHASQEYGRSDAFQSRCMEVMQSLGAPIEQLEHMGKKLYGRTFWEISSDSSRRTAHARFYPEFLDYDKDYSLAVRQGLIGQVLIHDMEKHREGFSVQWNTQFVSMELPNKSTPLNTVVLRNSVTGAERTVATKYVVAADGARSDVRHWARDRFGVKLEGESLPVTWCVLDAVGLKSDHPDLERLCIVRSEDGIVLVIPREPINGKPAARFDIQIQKAKNETTEADATRMIKQIFHPFKVEWDEVNWWSIYDVGQRLINQYSIQDSVFFLGDACHTHSPRAGLGLNTALLEGQNLAWKMALVLKGLAKPEVLSTYATERHAVAKQLVEMDRRLVGLYAGLEAESNMGFSSAETAEWLQKLRLYQAANYAYQAGASIVYSPNVVTVTKDGKPDSMTIGQPGVAVGSRTRPAQVTRLSDSVPVPILPPFDGRFTIYFLVGDLSSSEAFGRLQEVDTYIRKSNGSIFSRFGKDIDVHAKPIAERMPHLRIPLTSTSNEARPDASFAPGRSLYTYEYDEIPQIMADVQAAPHSLFRVSSITTSGIDSPAVQEKLLEVLNPRYSSPEEAKHSRIFHPAHFYCDDLPIVSPYRQTAPEAGLVFEHPLHTKWGVDVSQGSIIIARPDAHVALKTTGFGVEAWKEVEAYFEGALA</sequence>
<dbReference type="PANTHER" id="PTHR43004">
    <property type="entry name" value="TRK SYSTEM POTASSIUM UPTAKE PROTEIN"/>
    <property type="match status" value="1"/>
</dbReference>
<feature type="domain" description="Phenol hydroxylase-like C-terminal dimerisation" evidence="6">
    <location>
        <begin position="387"/>
        <end position="656"/>
    </location>
</feature>
<dbReference type="Proteomes" id="UP000308652">
    <property type="component" value="Unassembled WGS sequence"/>
</dbReference>
<dbReference type="PRINTS" id="PR00420">
    <property type="entry name" value="RNGMNOXGNASE"/>
</dbReference>
<gene>
    <name evidence="7" type="ORF">BDQ12DRAFT_610141</name>
</gene>
<evidence type="ECO:0000313" key="7">
    <source>
        <dbReference type="EMBL" id="TFK36294.1"/>
    </source>
</evidence>
<dbReference type="Pfam" id="PF01494">
    <property type="entry name" value="FAD_binding_3"/>
    <property type="match status" value="1"/>
</dbReference>
<dbReference type="Gene3D" id="3.40.30.20">
    <property type="match status" value="1"/>
</dbReference>
<dbReference type="SUPFAM" id="SSF54373">
    <property type="entry name" value="FAD-linked reductases, C-terminal domain"/>
    <property type="match status" value="1"/>
</dbReference>
<reference evidence="7 8" key="1">
    <citation type="journal article" date="2019" name="Nat. Ecol. Evol.">
        <title>Megaphylogeny resolves global patterns of mushroom evolution.</title>
        <authorList>
            <person name="Varga T."/>
            <person name="Krizsan K."/>
            <person name="Foldi C."/>
            <person name="Dima B."/>
            <person name="Sanchez-Garcia M."/>
            <person name="Sanchez-Ramirez S."/>
            <person name="Szollosi G.J."/>
            <person name="Szarkandi J.G."/>
            <person name="Papp V."/>
            <person name="Albert L."/>
            <person name="Andreopoulos W."/>
            <person name="Angelini C."/>
            <person name="Antonin V."/>
            <person name="Barry K.W."/>
            <person name="Bougher N.L."/>
            <person name="Buchanan P."/>
            <person name="Buyck B."/>
            <person name="Bense V."/>
            <person name="Catcheside P."/>
            <person name="Chovatia M."/>
            <person name="Cooper J."/>
            <person name="Damon W."/>
            <person name="Desjardin D."/>
            <person name="Finy P."/>
            <person name="Geml J."/>
            <person name="Haridas S."/>
            <person name="Hughes K."/>
            <person name="Justo A."/>
            <person name="Karasinski D."/>
            <person name="Kautmanova I."/>
            <person name="Kiss B."/>
            <person name="Kocsube S."/>
            <person name="Kotiranta H."/>
            <person name="LaButti K.M."/>
            <person name="Lechner B.E."/>
            <person name="Liimatainen K."/>
            <person name="Lipzen A."/>
            <person name="Lukacs Z."/>
            <person name="Mihaltcheva S."/>
            <person name="Morgado L.N."/>
            <person name="Niskanen T."/>
            <person name="Noordeloos M.E."/>
            <person name="Ohm R.A."/>
            <person name="Ortiz-Santana B."/>
            <person name="Ovrebo C."/>
            <person name="Racz N."/>
            <person name="Riley R."/>
            <person name="Savchenko A."/>
            <person name="Shiryaev A."/>
            <person name="Soop K."/>
            <person name="Spirin V."/>
            <person name="Szebenyi C."/>
            <person name="Tomsovsky M."/>
            <person name="Tulloss R.E."/>
            <person name="Uehling J."/>
            <person name="Grigoriev I.V."/>
            <person name="Vagvolgyi C."/>
            <person name="Papp T."/>
            <person name="Martin F.M."/>
            <person name="Miettinen O."/>
            <person name="Hibbett D.S."/>
            <person name="Nagy L.G."/>
        </authorList>
    </citation>
    <scope>NUCLEOTIDE SEQUENCE [LARGE SCALE GENOMIC DNA]</scope>
    <source>
        <strain evidence="7 8">CBS 166.37</strain>
    </source>
</reference>
<dbReference type="Gene3D" id="3.50.50.60">
    <property type="entry name" value="FAD/NAD(P)-binding domain"/>
    <property type="match status" value="1"/>
</dbReference>
<comment type="similarity">
    <text evidence="1">Belongs to the PheA/TfdB FAD monooxygenase family.</text>
</comment>
<accession>A0A5C3LT22</accession>
<dbReference type="SUPFAM" id="SSF52833">
    <property type="entry name" value="Thioredoxin-like"/>
    <property type="match status" value="1"/>
</dbReference>
<dbReference type="SUPFAM" id="SSF51905">
    <property type="entry name" value="FAD/NAD(P)-binding domain"/>
    <property type="match status" value="1"/>
</dbReference>
<dbReference type="Gene3D" id="3.30.9.10">
    <property type="entry name" value="D-Amino Acid Oxidase, subunit A, domain 2"/>
    <property type="match status" value="1"/>
</dbReference>
<dbReference type="InterPro" id="IPR012941">
    <property type="entry name" value="Phe_hydrox_C_dim_dom"/>
</dbReference>
<keyword evidence="3" id="KW-0274">FAD</keyword>
<dbReference type="InterPro" id="IPR038220">
    <property type="entry name" value="PHOX_C_sf"/>
</dbReference>
<feature type="domain" description="FAD-binding" evidence="5">
    <location>
        <begin position="2"/>
        <end position="338"/>
    </location>
</feature>
<evidence type="ECO:0000256" key="1">
    <source>
        <dbReference type="ARBA" id="ARBA00007801"/>
    </source>
</evidence>
<dbReference type="InterPro" id="IPR036188">
    <property type="entry name" value="FAD/NAD-bd_sf"/>
</dbReference>
<dbReference type="Pfam" id="PF07976">
    <property type="entry name" value="Phe_hydrox_dim"/>
    <property type="match status" value="1"/>
</dbReference>
<dbReference type="AlphaFoldDB" id="A0A5C3LT22"/>